<name>A0A0A8YYL4_ARUDO</name>
<organism evidence="1">
    <name type="scientific">Arundo donax</name>
    <name type="common">Giant reed</name>
    <name type="synonym">Donax arundinaceus</name>
    <dbReference type="NCBI Taxonomy" id="35708"/>
    <lineage>
        <taxon>Eukaryota</taxon>
        <taxon>Viridiplantae</taxon>
        <taxon>Streptophyta</taxon>
        <taxon>Embryophyta</taxon>
        <taxon>Tracheophyta</taxon>
        <taxon>Spermatophyta</taxon>
        <taxon>Magnoliopsida</taxon>
        <taxon>Liliopsida</taxon>
        <taxon>Poales</taxon>
        <taxon>Poaceae</taxon>
        <taxon>PACMAD clade</taxon>
        <taxon>Arundinoideae</taxon>
        <taxon>Arundineae</taxon>
        <taxon>Arundo</taxon>
    </lineage>
</organism>
<dbReference type="EMBL" id="GBRH01265646">
    <property type="protein sequence ID" value="JAD32249.1"/>
    <property type="molecule type" value="Transcribed_RNA"/>
</dbReference>
<sequence length="52" mass="6187">MRSSFLKVAKVQFRLLYYKFVFKLCKNFTIAQVAFKFSSARHFILHSILSPE</sequence>
<accession>A0A0A8YYL4</accession>
<evidence type="ECO:0000313" key="1">
    <source>
        <dbReference type="EMBL" id="JAD32249.1"/>
    </source>
</evidence>
<reference evidence="1" key="2">
    <citation type="journal article" date="2015" name="Data Brief">
        <title>Shoot transcriptome of the giant reed, Arundo donax.</title>
        <authorList>
            <person name="Barrero R.A."/>
            <person name="Guerrero F.D."/>
            <person name="Moolhuijzen P."/>
            <person name="Goolsby J.A."/>
            <person name="Tidwell J."/>
            <person name="Bellgard S.E."/>
            <person name="Bellgard M.I."/>
        </authorList>
    </citation>
    <scope>NUCLEOTIDE SEQUENCE</scope>
    <source>
        <tissue evidence="1">Shoot tissue taken approximately 20 cm above the soil surface</tissue>
    </source>
</reference>
<reference evidence="1" key="1">
    <citation type="submission" date="2014-09" db="EMBL/GenBank/DDBJ databases">
        <authorList>
            <person name="Magalhaes I.L.F."/>
            <person name="Oliveira U."/>
            <person name="Santos F.R."/>
            <person name="Vidigal T.H.D.A."/>
            <person name="Brescovit A.D."/>
            <person name="Santos A.J."/>
        </authorList>
    </citation>
    <scope>NUCLEOTIDE SEQUENCE</scope>
    <source>
        <tissue evidence="1">Shoot tissue taken approximately 20 cm above the soil surface</tissue>
    </source>
</reference>
<dbReference type="AlphaFoldDB" id="A0A0A8YYL4"/>
<protein>
    <submittedName>
        <fullName evidence="1">Uncharacterized protein</fullName>
    </submittedName>
</protein>
<proteinExistence type="predicted"/>